<dbReference type="InterPro" id="IPR024516">
    <property type="entry name" value="Mce_C"/>
</dbReference>
<evidence type="ECO:0000259" key="1">
    <source>
        <dbReference type="Pfam" id="PF02470"/>
    </source>
</evidence>
<evidence type="ECO:0000259" key="2">
    <source>
        <dbReference type="Pfam" id="PF11887"/>
    </source>
</evidence>
<name>A0ABQ2NCL1_9ACTN</name>
<dbReference type="InterPro" id="IPR005693">
    <property type="entry name" value="Mce"/>
</dbReference>
<reference evidence="4" key="1">
    <citation type="journal article" date="2019" name="Int. J. Syst. Evol. Microbiol.">
        <title>The Global Catalogue of Microorganisms (GCM) 10K type strain sequencing project: providing services to taxonomists for standard genome sequencing and annotation.</title>
        <authorList>
            <consortium name="The Broad Institute Genomics Platform"/>
            <consortium name="The Broad Institute Genome Sequencing Center for Infectious Disease"/>
            <person name="Wu L."/>
            <person name="Ma J."/>
        </authorList>
    </citation>
    <scope>NUCLEOTIDE SEQUENCE [LARGE SCALE GENOMIC DNA]</scope>
    <source>
        <strain evidence="4">CGMCC 4.7371</strain>
    </source>
</reference>
<dbReference type="NCBIfam" id="TIGR00996">
    <property type="entry name" value="Mtu_fam_mce"/>
    <property type="match status" value="1"/>
</dbReference>
<keyword evidence="4" id="KW-1185">Reference proteome</keyword>
<evidence type="ECO:0000313" key="4">
    <source>
        <dbReference type="Proteomes" id="UP000655410"/>
    </source>
</evidence>
<gene>
    <name evidence="3" type="ORF">GCM10011584_27850</name>
</gene>
<dbReference type="Proteomes" id="UP000655410">
    <property type="component" value="Unassembled WGS sequence"/>
</dbReference>
<organism evidence="3 4">
    <name type="scientific">Nocardioides phosphati</name>
    <dbReference type="NCBI Taxonomy" id="1867775"/>
    <lineage>
        <taxon>Bacteria</taxon>
        <taxon>Bacillati</taxon>
        <taxon>Actinomycetota</taxon>
        <taxon>Actinomycetes</taxon>
        <taxon>Propionibacteriales</taxon>
        <taxon>Nocardioidaceae</taxon>
        <taxon>Nocardioides</taxon>
    </lineage>
</organism>
<dbReference type="InterPro" id="IPR052336">
    <property type="entry name" value="MlaD_Phospholipid_Transporter"/>
</dbReference>
<dbReference type="Pfam" id="PF11887">
    <property type="entry name" value="Mce4_CUP1"/>
    <property type="match status" value="1"/>
</dbReference>
<feature type="domain" description="Mce/MlaD" evidence="1">
    <location>
        <begin position="39"/>
        <end position="114"/>
    </location>
</feature>
<evidence type="ECO:0000313" key="3">
    <source>
        <dbReference type="EMBL" id="GGO92141.1"/>
    </source>
</evidence>
<dbReference type="PANTHER" id="PTHR33371:SF16">
    <property type="entry name" value="MCE-FAMILY PROTEIN MCE3F"/>
    <property type="match status" value="1"/>
</dbReference>
<proteinExistence type="predicted"/>
<dbReference type="RefSeq" id="WP_188784633.1">
    <property type="nucleotide sequence ID" value="NZ_BMNI01000008.1"/>
</dbReference>
<dbReference type="InterPro" id="IPR003399">
    <property type="entry name" value="Mce/MlaD"/>
</dbReference>
<sequence>MITQRTKLQLILFAFITVIGCAFVGARYAQLDRFFYDSSYDVTGHFQQSGGIYDGAEVSYRGVQVGKVTELKATRDGVDVVMSIDSGHDNIPADTLAVVANRSALGEQFVDLQPRSDGKPYLREGGQVAEADTRTPIATATLLADVSRTVSDVDQDALGTVVSEMGLAFKDTGDDLGTLIDTQDRFLKTASDNFDVTTALIRDGRTVLDGQLASADSIRGFARDLALFSSTVRGSDKDIRVLIERGAVTASVLKEFLHQHGVDLSELLNNLVTTGEVVQRHLRGVETMLVAYPYVVQGGFTVTAKDPVTGLYDAHFGLVFTPNPSVCHDGYQSTDRRAPLDGSNRPMVMDAHCAEPPTKSNARGAQNAPRDRVAPAVDAPVVATYDPDTGRVTWTDEVPAADRRTDVPAPAGLGADTWKWLYLQPLGE</sequence>
<accession>A0ABQ2NCL1</accession>
<dbReference type="PANTHER" id="PTHR33371">
    <property type="entry name" value="INTERMEMBRANE PHOSPHOLIPID TRANSPORT SYSTEM BINDING PROTEIN MLAD-RELATED"/>
    <property type="match status" value="1"/>
</dbReference>
<feature type="domain" description="Mammalian cell entry C-terminal" evidence="2">
    <location>
        <begin position="122"/>
        <end position="287"/>
    </location>
</feature>
<protein>
    <submittedName>
        <fullName evidence="3">ABC transporter substrate-binding protein</fullName>
    </submittedName>
</protein>
<comment type="caution">
    <text evidence="3">The sequence shown here is derived from an EMBL/GenBank/DDBJ whole genome shotgun (WGS) entry which is preliminary data.</text>
</comment>
<dbReference type="Pfam" id="PF02470">
    <property type="entry name" value="MlaD"/>
    <property type="match status" value="1"/>
</dbReference>
<dbReference type="PROSITE" id="PS51257">
    <property type="entry name" value="PROKAR_LIPOPROTEIN"/>
    <property type="match status" value="1"/>
</dbReference>
<dbReference type="EMBL" id="BMNI01000008">
    <property type="protein sequence ID" value="GGO92141.1"/>
    <property type="molecule type" value="Genomic_DNA"/>
</dbReference>